<dbReference type="AlphaFoldDB" id="A0A9X5FCF3"/>
<dbReference type="InterPro" id="IPR000182">
    <property type="entry name" value="GNAT_dom"/>
</dbReference>
<dbReference type="Pfam" id="PF13302">
    <property type="entry name" value="Acetyltransf_3"/>
    <property type="match status" value="1"/>
</dbReference>
<name>A0A9X5FCF3_9MICO</name>
<dbReference type="GO" id="GO:0016747">
    <property type="term" value="F:acyltransferase activity, transferring groups other than amino-acyl groups"/>
    <property type="evidence" value="ECO:0007669"/>
    <property type="project" value="InterPro"/>
</dbReference>
<keyword evidence="3" id="KW-1185">Reference proteome</keyword>
<comment type="caution">
    <text evidence="2">The sequence shown here is derived from an EMBL/GenBank/DDBJ whole genome shotgun (WGS) entry which is preliminary data.</text>
</comment>
<proteinExistence type="predicted"/>
<dbReference type="Gene3D" id="3.40.630.30">
    <property type="match status" value="1"/>
</dbReference>
<dbReference type="Proteomes" id="UP000774283">
    <property type="component" value="Unassembled WGS sequence"/>
</dbReference>
<evidence type="ECO:0000313" key="2">
    <source>
        <dbReference type="EMBL" id="NKX93926.1"/>
    </source>
</evidence>
<dbReference type="InterPro" id="IPR016181">
    <property type="entry name" value="Acyl_CoA_acyltransferase"/>
</dbReference>
<dbReference type="InterPro" id="IPR051531">
    <property type="entry name" value="N-acetyltransferase"/>
</dbReference>
<organism evidence="2 3">
    <name type="scientific">Sanguibacter hominis ATCC BAA-789</name>
    <dbReference type="NCBI Taxonomy" id="1312740"/>
    <lineage>
        <taxon>Bacteria</taxon>
        <taxon>Bacillati</taxon>
        <taxon>Actinomycetota</taxon>
        <taxon>Actinomycetes</taxon>
        <taxon>Micrococcales</taxon>
        <taxon>Sanguibacteraceae</taxon>
        <taxon>Sanguibacter</taxon>
    </lineage>
</organism>
<sequence>MIDTFAPAPPLRSARLLLSPLSHADVDAVHAIFADERTWRHLPSGRHTDVEQTVTMIERSLESLAEHGCGSWAMRLVEDGPLGPLLGVGGVTWSTVGCWNLGYRLAPEAWGKGFATEVARAGIVHARRAEPDAPVTARVLATNPASIRVLDHVGLTQVWRGVPRDRTLVAADAERIVFSDRRLSAETRDRLIALG</sequence>
<dbReference type="RefSeq" id="WP_168447998.1">
    <property type="nucleotide sequence ID" value="NZ_JAAXOW010000004.1"/>
</dbReference>
<dbReference type="SUPFAM" id="SSF55729">
    <property type="entry name" value="Acyl-CoA N-acyltransferases (Nat)"/>
    <property type="match status" value="1"/>
</dbReference>
<dbReference type="EMBL" id="JAAXOW010000004">
    <property type="protein sequence ID" value="NKX93926.1"/>
    <property type="molecule type" value="Genomic_DNA"/>
</dbReference>
<accession>A0A9X5FCF3</accession>
<dbReference type="PANTHER" id="PTHR43792:SF1">
    <property type="entry name" value="N-ACETYLTRANSFERASE DOMAIN-CONTAINING PROTEIN"/>
    <property type="match status" value="1"/>
</dbReference>
<reference evidence="2 3" key="1">
    <citation type="submission" date="2020-04" db="EMBL/GenBank/DDBJ databases">
        <title>MicrobeNet Type strains.</title>
        <authorList>
            <person name="Nicholson A.C."/>
        </authorList>
    </citation>
    <scope>NUCLEOTIDE SEQUENCE [LARGE SCALE GENOMIC DNA]</scope>
    <source>
        <strain evidence="2 3">ATCC BAA-789</strain>
    </source>
</reference>
<dbReference type="PANTHER" id="PTHR43792">
    <property type="entry name" value="GNAT FAMILY, PUTATIVE (AFU_ORTHOLOGUE AFUA_3G00765)-RELATED-RELATED"/>
    <property type="match status" value="1"/>
</dbReference>
<feature type="domain" description="N-acetyltransferase" evidence="1">
    <location>
        <begin position="15"/>
        <end position="155"/>
    </location>
</feature>
<gene>
    <name evidence="2" type="ORF">HF995_11700</name>
</gene>
<protein>
    <submittedName>
        <fullName evidence="2">GNAT family N-acetyltransferase</fullName>
    </submittedName>
</protein>
<evidence type="ECO:0000313" key="3">
    <source>
        <dbReference type="Proteomes" id="UP000774283"/>
    </source>
</evidence>
<evidence type="ECO:0000259" key="1">
    <source>
        <dbReference type="Pfam" id="PF13302"/>
    </source>
</evidence>